<feature type="DNA-binding region" description="H-T-H motif" evidence="2">
    <location>
        <begin position="30"/>
        <end position="49"/>
    </location>
</feature>
<dbReference type="PANTHER" id="PTHR43479">
    <property type="entry name" value="ACREF/ENVCD OPERON REPRESSOR-RELATED"/>
    <property type="match status" value="1"/>
</dbReference>
<dbReference type="GO" id="GO:0016301">
    <property type="term" value="F:kinase activity"/>
    <property type="evidence" value="ECO:0007669"/>
    <property type="project" value="UniProtKB-KW"/>
</dbReference>
<dbReference type="SUPFAM" id="SSF46689">
    <property type="entry name" value="Homeodomain-like"/>
    <property type="match status" value="1"/>
</dbReference>
<dbReference type="EMBL" id="CZBX01000011">
    <property type="protein sequence ID" value="CUQ91208.1"/>
    <property type="molecule type" value="Genomic_DNA"/>
</dbReference>
<dbReference type="Proteomes" id="UP000078383">
    <property type="component" value="Unassembled WGS sequence"/>
</dbReference>
<keyword evidence="4" id="KW-0808">Transferase</keyword>
<keyword evidence="1 2" id="KW-0238">DNA-binding</keyword>
<dbReference type="RefSeq" id="WP_055173067.1">
    <property type="nucleotide sequence ID" value="NZ_CAXTQR010000007.1"/>
</dbReference>
<organism evidence="4 5">
    <name type="scientific">[Ruminococcus] torques</name>
    <dbReference type="NCBI Taxonomy" id="33039"/>
    <lineage>
        <taxon>Bacteria</taxon>
        <taxon>Bacillati</taxon>
        <taxon>Bacillota</taxon>
        <taxon>Clostridia</taxon>
        <taxon>Lachnospirales</taxon>
        <taxon>Lachnospiraceae</taxon>
        <taxon>Mediterraneibacter</taxon>
    </lineage>
</organism>
<feature type="domain" description="HTH tetR-type" evidence="3">
    <location>
        <begin position="7"/>
        <end position="67"/>
    </location>
</feature>
<protein>
    <submittedName>
        <fullName evidence="4">Probable dihydroxyacetone kinase regulator</fullName>
    </submittedName>
</protein>
<gene>
    <name evidence="4" type="ORF">ERS852502_02369</name>
</gene>
<reference evidence="4 5" key="1">
    <citation type="submission" date="2015-09" db="EMBL/GenBank/DDBJ databases">
        <authorList>
            <consortium name="Pathogen Informatics"/>
        </authorList>
    </citation>
    <scope>NUCLEOTIDE SEQUENCE [LARGE SCALE GENOMIC DNA]</scope>
    <source>
        <strain evidence="4 5">2789STDY5834889</strain>
    </source>
</reference>
<dbReference type="GO" id="GO:0003677">
    <property type="term" value="F:DNA binding"/>
    <property type="evidence" value="ECO:0007669"/>
    <property type="project" value="UniProtKB-UniRule"/>
</dbReference>
<evidence type="ECO:0000313" key="5">
    <source>
        <dbReference type="Proteomes" id="UP000078383"/>
    </source>
</evidence>
<dbReference type="Gene3D" id="1.10.357.10">
    <property type="entry name" value="Tetracycline Repressor, domain 2"/>
    <property type="match status" value="1"/>
</dbReference>
<keyword evidence="4" id="KW-0418">Kinase</keyword>
<proteinExistence type="predicted"/>
<evidence type="ECO:0000256" key="2">
    <source>
        <dbReference type="PROSITE-ProRule" id="PRU00335"/>
    </source>
</evidence>
<dbReference type="InterPro" id="IPR050624">
    <property type="entry name" value="HTH-type_Tx_Regulator"/>
</dbReference>
<name>A0A175A323_9FIRM</name>
<accession>A0A175A323</accession>
<sequence length="192" mass="22304">MEDKRITKTKRALKSALLELLTTQAFDVISITELCKIANVSRITFYTHYKDKFALLDDIFNDMLIIGKEGYHRRQEENNPENNLTQGYLNVLDSILSLYYERYDFFQHVVPETNPYLAFRFYRILLDTVESHTDKLKASYSLKYSARQIAGFICFGLFGFISESYTSKVPLEQVQAGARQLLTDLLQSKILV</sequence>
<dbReference type="PROSITE" id="PS50977">
    <property type="entry name" value="HTH_TETR_2"/>
    <property type="match status" value="1"/>
</dbReference>
<dbReference type="InterPro" id="IPR001647">
    <property type="entry name" value="HTH_TetR"/>
</dbReference>
<evidence type="ECO:0000259" key="3">
    <source>
        <dbReference type="PROSITE" id="PS50977"/>
    </source>
</evidence>
<dbReference type="InterPro" id="IPR009057">
    <property type="entry name" value="Homeodomain-like_sf"/>
</dbReference>
<dbReference type="AlphaFoldDB" id="A0A175A323"/>
<evidence type="ECO:0000256" key="1">
    <source>
        <dbReference type="ARBA" id="ARBA00023125"/>
    </source>
</evidence>
<dbReference type="PANTHER" id="PTHR43479:SF7">
    <property type="entry name" value="TETR-FAMILY TRANSCRIPTIONAL REGULATOR"/>
    <property type="match status" value="1"/>
</dbReference>
<dbReference type="OrthoDB" id="9810250at2"/>
<evidence type="ECO:0000313" key="4">
    <source>
        <dbReference type="EMBL" id="CUQ91208.1"/>
    </source>
</evidence>